<reference evidence="2 3" key="1">
    <citation type="submission" date="2023-04" db="EMBL/GenBank/DDBJ databases">
        <authorList>
            <person name="Otstavnykh N."/>
            <person name="Seitkalieva A."/>
            <person name="Bystritskaya E."/>
        </authorList>
    </citation>
    <scope>NUCLEOTIDE SEQUENCE [LARGE SCALE GENOMIC DNA]</scope>
    <source>
        <strain evidence="2 3">NRIC 0815</strain>
    </source>
</reference>
<keyword evidence="2" id="KW-0378">Hydrolase</keyword>
<sequence>MTPRQINRLLPSLTSPTLRAWQARCIETALQRLSDQQPHFLCQATPGAGKMLMAAVLTEELILNGSIDHVIYLGPTSAVVERARETFSQILGRPMQGRLGDVGIALTYQALSFRLEELKQLCRQGRVLLVWDESHHAAGATACAAKNTYTSSAATGANQWGLALLALERDVRFTLALSGTPWRTDGSCLPMLRYMAPSHEVATTSEQAVPTLPSADSDRLALIPDFTYTLRDAIQDDVCRTPQIYLIDNDDIRLVAEQQAQRETLYYQSIPALLRHPGVHYSALLRHPGPQQHLLDVSCQRLRQLQEKDPTAAGLVVASNISHAEDIADCLKQMGQTVCLITSQTEGAHAQLEAFRYGHTSWIVSVNMVSEGIDIPRLQVCCYLSHVRTEQYFRQVLGRIIRRRHAQDDACYFYALNESTLRHYAYRLFDDLPDEHAAIQLDPFSSTTLPAPNVSPATDSIGFNDLGTSGELPTIDMHGAPHSQGPMSECVSFSEGVREITLDLANDVAFSNAFLARLVSL</sequence>
<dbReference type="PANTHER" id="PTHR47396">
    <property type="entry name" value="TYPE I RESTRICTION ENZYME ECOKI R PROTEIN"/>
    <property type="match status" value="1"/>
</dbReference>
<dbReference type="RefSeq" id="WP_284727346.1">
    <property type="nucleotide sequence ID" value="NZ_JASCSA010000014.1"/>
</dbReference>
<dbReference type="Gene3D" id="3.40.50.300">
    <property type="entry name" value="P-loop containing nucleotide triphosphate hydrolases"/>
    <property type="match status" value="2"/>
</dbReference>
<keyword evidence="2" id="KW-0067">ATP-binding</keyword>
<dbReference type="GO" id="GO:0004386">
    <property type="term" value="F:helicase activity"/>
    <property type="evidence" value="ECO:0007669"/>
    <property type="project" value="UniProtKB-KW"/>
</dbReference>
<evidence type="ECO:0000313" key="3">
    <source>
        <dbReference type="Proteomes" id="UP001229025"/>
    </source>
</evidence>
<keyword evidence="3" id="KW-1185">Reference proteome</keyword>
<dbReference type="SUPFAM" id="SSF52540">
    <property type="entry name" value="P-loop containing nucleoside triphosphate hydrolases"/>
    <property type="match status" value="2"/>
</dbReference>
<accession>A0ABT6USI7</accession>
<dbReference type="PANTHER" id="PTHR47396:SF1">
    <property type="entry name" value="ATP-DEPENDENT HELICASE IRC3-RELATED"/>
    <property type="match status" value="1"/>
</dbReference>
<gene>
    <name evidence="2" type="ORF">QLT01_15095</name>
</gene>
<dbReference type="InterPro" id="IPR027417">
    <property type="entry name" value="P-loop_NTPase"/>
</dbReference>
<organism evidence="2 3">
    <name type="scientific">Cobetia amphilecti</name>
    <dbReference type="NCBI Taxonomy" id="1055104"/>
    <lineage>
        <taxon>Bacteria</taxon>
        <taxon>Pseudomonadati</taxon>
        <taxon>Pseudomonadota</taxon>
        <taxon>Gammaproteobacteria</taxon>
        <taxon>Oceanospirillales</taxon>
        <taxon>Halomonadaceae</taxon>
        <taxon>Cobetia</taxon>
    </lineage>
</organism>
<comment type="caution">
    <text evidence="2">The sequence shown here is derived from an EMBL/GenBank/DDBJ whole genome shotgun (WGS) entry which is preliminary data.</text>
</comment>
<name>A0ABT6USI7_9GAMM</name>
<evidence type="ECO:0000313" key="2">
    <source>
        <dbReference type="EMBL" id="MDI5885672.1"/>
    </source>
</evidence>
<dbReference type="InterPro" id="IPR006935">
    <property type="entry name" value="Helicase/UvrB_N"/>
</dbReference>
<dbReference type="SMART" id="SM00490">
    <property type="entry name" value="HELICc"/>
    <property type="match status" value="1"/>
</dbReference>
<dbReference type="InterPro" id="IPR001650">
    <property type="entry name" value="Helicase_C-like"/>
</dbReference>
<dbReference type="Pfam" id="PF04851">
    <property type="entry name" value="ResIII"/>
    <property type="match status" value="1"/>
</dbReference>
<protein>
    <submittedName>
        <fullName evidence="2">DEAD/DEAH box helicase family protein</fullName>
    </submittedName>
</protein>
<keyword evidence="2" id="KW-0347">Helicase</keyword>
<dbReference type="Pfam" id="PF00271">
    <property type="entry name" value="Helicase_C"/>
    <property type="match status" value="1"/>
</dbReference>
<keyword evidence="2" id="KW-0547">Nucleotide-binding</keyword>
<dbReference type="EMBL" id="JASCSA010000014">
    <property type="protein sequence ID" value="MDI5885672.1"/>
    <property type="molecule type" value="Genomic_DNA"/>
</dbReference>
<proteinExistence type="predicted"/>
<evidence type="ECO:0000259" key="1">
    <source>
        <dbReference type="SMART" id="SM00490"/>
    </source>
</evidence>
<feature type="domain" description="Helicase C-terminal" evidence="1">
    <location>
        <begin position="325"/>
        <end position="404"/>
    </location>
</feature>
<dbReference type="Proteomes" id="UP001229025">
    <property type="component" value="Unassembled WGS sequence"/>
</dbReference>
<dbReference type="InterPro" id="IPR050742">
    <property type="entry name" value="Helicase_Restrict-Modif_Enz"/>
</dbReference>
<reference evidence="3" key="2">
    <citation type="submission" date="2023-07" db="EMBL/GenBank/DDBJ databases">
        <title>Genome-based characterization of strain KMM 296 and proposal for reclassification of Cobetia litoralis and Cobetia pacifica, and emended description of the species Cobetia amphilecti and Cobetia marina.</title>
        <authorList>
            <person name="Balabanova L."/>
            <person name="Nedashkovskaya O."/>
        </authorList>
    </citation>
    <scope>NUCLEOTIDE SEQUENCE [LARGE SCALE GENOMIC DNA]</scope>
    <source>
        <strain evidence="3">NRIC 0815</strain>
    </source>
</reference>